<proteinExistence type="predicted"/>
<dbReference type="OrthoDB" id="5422354at2"/>
<dbReference type="EMBL" id="AP021874">
    <property type="protein sequence ID" value="BBO72281.1"/>
    <property type="molecule type" value="Genomic_DNA"/>
</dbReference>
<dbReference type="Proteomes" id="UP000427906">
    <property type="component" value="Chromosome"/>
</dbReference>
<keyword evidence="3" id="KW-1185">Reference proteome</keyword>
<evidence type="ECO:0000313" key="3">
    <source>
        <dbReference type="Proteomes" id="UP000427906"/>
    </source>
</evidence>
<keyword evidence="1" id="KW-1133">Transmembrane helix</keyword>
<feature type="transmembrane region" description="Helical" evidence="1">
    <location>
        <begin position="12"/>
        <end position="31"/>
    </location>
</feature>
<organism evidence="2 3">
    <name type="scientific">Desulfosarcina alkanivorans</name>
    <dbReference type="NCBI Taxonomy" id="571177"/>
    <lineage>
        <taxon>Bacteria</taxon>
        <taxon>Pseudomonadati</taxon>
        <taxon>Thermodesulfobacteriota</taxon>
        <taxon>Desulfobacteria</taxon>
        <taxon>Desulfobacterales</taxon>
        <taxon>Desulfosarcinaceae</taxon>
        <taxon>Desulfosarcina</taxon>
    </lineage>
</organism>
<dbReference type="AlphaFoldDB" id="A0A5K7YYP9"/>
<keyword evidence="1" id="KW-0812">Transmembrane</keyword>
<dbReference type="KEGG" id="dalk:DSCA_62110"/>
<gene>
    <name evidence="2" type="ORF">DSCA_62110</name>
</gene>
<accession>A0A5K7YYP9</accession>
<reference evidence="2 3" key="1">
    <citation type="submission" date="2019-11" db="EMBL/GenBank/DDBJ databases">
        <title>Comparative genomics of hydrocarbon-degrading Desulfosarcina strains.</title>
        <authorList>
            <person name="Watanabe M."/>
            <person name="Kojima H."/>
            <person name="Fukui M."/>
        </authorList>
    </citation>
    <scope>NUCLEOTIDE SEQUENCE [LARGE SCALE GENOMIC DNA]</scope>
    <source>
        <strain evidence="2 3">PL12</strain>
    </source>
</reference>
<dbReference type="RefSeq" id="WP_155319999.1">
    <property type="nucleotide sequence ID" value="NZ_AP021874.1"/>
</dbReference>
<sequence>MEKFIGHLKKEWKLYVMGIWMIGVTVFLFGVNTQLQALRQTEAKLVSDVDAMESILIGTDGNVAEVKEQIGAISSKVRTIHKRVMRR</sequence>
<evidence type="ECO:0000256" key="1">
    <source>
        <dbReference type="SAM" id="Phobius"/>
    </source>
</evidence>
<evidence type="ECO:0000313" key="2">
    <source>
        <dbReference type="EMBL" id="BBO72281.1"/>
    </source>
</evidence>
<keyword evidence="1" id="KW-0472">Membrane</keyword>
<name>A0A5K7YYP9_9BACT</name>
<protein>
    <submittedName>
        <fullName evidence="2">Uncharacterized protein</fullName>
    </submittedName>
</protein>